<accession>A0AAV4XJN3</accession>
<dbReference type="EMBL" id="BPLR01000338">
    <property type="protein sequence ID" value="GIY94009.1"/>
    <property type="molecule type" value="Genomic_DNA"/>
</dbReference>
<reference evidence="1 2" key="1">
    <citation type="submission" date="2021-06" db="EMBL/GenBank/DDBJ databases">
        <title>Caerostris extrusa draft genome.</title>
        <authorList>
            <person name="Kono N."/>
            <person name="Arakawa K."/>
        </authorList>
    </citation>
    <scope>NUCLEOTIDE SEQUENCE [LARGE SCALE GENOMIC DNA]</scope>
</reference>
<name>A0AAV4XJN3_CAEEX</name>
<organism evidence="1 2">
    <name type="scientific">Caerostris extrusa</name>
    <name type="common">Bark spider</name>
    <name type="synonym">Caerostris bankana</name>
    <dbReference type="NCBI Taxonomy" id="172846"/>
    <lineage>
        <taxon>Eukaryota</taxon>
        <taxon>Metazoa</taxon>
        <taxon>Ecdysozoa</taxon>
        <taxon>Arthropoda</taxon>
        <taxon>Chelicerata</taxon>
        <taxon>Arachnida</taxon>
        <taxon>Araneae</taxon>
        <taxon>Araneomorphae</taxon>
        <taxon>Entelegynae</taxon>
        <taxon>Araneoidea</taxon>
        <taxon>Araneidae</taxon>
        <taxon>Caerostris</taxon>
    </lineage>
</organism>
<dbReference type="AlphaFoldDB" id="A0AAV4XJN3"/>
<gene>
    <name evidence="1" type="ORF">CEXT_734411</name>
</gene>
<sequence>MLLESSEMEASTNTIEHLAWKLNNSPSSYLRFYLFCSPSQVPPAPDNPISGNCTLVCPIYEAIFPDELFAFTLNSKPWEILIKVCVMKTLIRLRVRRNKIYGVARKYPLSSTTCVPIFKGSIILKCFDRKLLPRNCESIAEEKQLLLILR</sequence>
<protein>
    <submittedName>
        <fullName evidence="1">Uncharacterized protein</fullName>
    </submittedName>
</protein>
<evidence type="ECO:0000313" key="1">
    <source>
        <dbReference type="EMBL" id="GIY94009.1"/>
    </source>
</evidence>
<keyword evidence="2" id="KW-1185">Reference proteome</keyword>
<comment type="caution">
    <text evidence="1">The sequence shown here is derived from an EMBL/GenBank/DDBJ whole genome shotgun (WGS) entry which is preliminary data.</text>
</comment>
<proteinExistence type="predicted"/>
<evidence type="ECO:0000313" key="2">
    <source>
        <dbReference type="Proteomes" id="UP001054945"/>
    </source>
</evidence>
<dbReference type="Proteomes" id="UP001054945">
    <property type="component" value="Unassembled WGS sequence"/>
</dbReference>